<comment type="caution">
    <text evidence="1">The sequence shown here is derived from an EMBL/GenBank/DDBJ whole genome shotgun (WGS) entry which is preliminary data.</text>
</comment>
<dbReference type="RefSeq" id="WP_320386719.1">
    <property type="nucleotide sequence ID" value="NZ_JARDVI010000004.1"/>
</dbReference>
<dbReference type="EMBL" id="JARDVI010000004">
    <property type="protein sequence ID" value="MDY0418703.1"/>
    <property type="molecule type" value="Genomic_DNA"/>
</dbReference>
<gene>
    <name evidence="1" type="ORF">PYW49_13695</name>
</gene>
<evidence type="ECO:0000313" key="2">
    <source>
        <dbReference type="Proteomes" id="UP001270266"/>
    </source>
</evidence>
<name>A0ABU5D476_9ENTR</name>
<organism evidence="1 2">
    <name type="scientific">Enterobacter chinensis</name>
    <dbReference type="NCBI Taxonomy" id="3030997"/>
    <lineage>
        <taxon>Bacteria</taxon>
        <taxon>Pseudomonadati</taxon>
        <taxon>Pseudomonadota</taxon>
        <taxon>Gammaproteobacteria</taxon>
        <taxon>Enterobacterales</taxon>
        <taxon>Enterobacteriaceae</taxon>
        <taxon>Enterobacter</taxon>
    </lineage>
</organism>
<dbReference type="Proteomes" id="UP001270266">
    <property type="component" value="Unassembled WGS sequence"/>
</dbReference>
<evidence type="ECO:0000313" key="1">
    <source>
        <dbReference type="EMBL" id="MDY0418703.1"/>
    </source>
</evidence>
<sequence>MIKNLARIDQLSVRFIKWGKTIIYKGDYLSEIDPYRFLIVCSASGNCFDIMMLNNSYQNDDSGTEASAFTPSRLPVFVRTLFFSFPSRQHVFFQVIF</sequence>
<accession>A0ABU5D476</accession>
<protein>
    <submittedName>
        <fullName evidence="1">Uncharacterized protein</fullName>
    </submittedName>
</protein>
<proteinExistence type="predicted"/>
<keyword evidence="2" id="KW-1185">Reference proteome</keyword>
<reference evidence="1 2" key="1">
    <citation type="submission" date="2023-02" db="EMBL/GenBank/DDBJ databases">
        <title>The draft genomes of Enterobacter strains.</title>
        <authorList>
            <person name="He Y."/>
            <person name="Feng Y."/>
            <person name="Zong Z."/>
        </authorList>
    </citation>
    <scope>NUCLEOTIDE SEQUENCE [LARGE SCALE GENOMIC DNA]</scope>
    <source>
        <strain evidence="1 2">170198</strain>
    </source>
</reference>